<evidence type="ECO:0000256" key="2">
    <source>
        <dbReference type="ARBA" id="ARBA00012908"/>
    </source>
</evidence>
<evidence type="ECO:0000256" key="7">
    <source>
        <dbReference type="ARBA" id="ARBA00022840"/>
    </source>
</evidence>
<dbReference type="AlphaFoldDB" id="A0AA88GUV4"/>
<keyword evidence="12" id="KW-1185">Reference proteome</keyword>
<dbReference type="NCBIfam" id="NF040647">
    <property type="entry name" value="IPPK_Arch"/>
    <property type="match status" value="1"/>
</dbReference>
<dbReference type="PANTHER" id="PTHR43654">
    <property type="entry name" value="GLUTAMATE 5-KINASE"/>
    <property type="match status" value="1"/>
</dbReference>
<evidence type="ECO:0000256" key="5">
    <source>
        <dbReference type="ARBA" id="ARBA00022741"/>
    </source>
</evidence>
<sequence length="321" mass="36106">MVNDLTTNDAETIAIKFGGSTTTTKDSLHCLNHENIEWMAQQVSELYHNKVHTKLIVVHGAGSFGHFEYAEVKRILQSEEYKNSENNLNSELIHRLQMKIAETRFYVQQLNKEIVHRLILNKIPAISISPFDCGGFVQGSEATKRIENLVELGYVPVIHGDLQLNSMEPRNFSVISGDTIMDELSRLGLSNRSIFVTDVFGVYLNCPSKESQLDEISATRGLIKRIRLLTNNEPICKYELDMYENSCTESEISTELKHQHDVTGGFEKKLSSAFSIARRGHQVYIVKAGTNYLEAAVTKKHEVCGRSTSSKFLGTIISSTM</sequence>
<dbReference type="Proteomes" id="UP000816034">
    <property type="component" value="Unassembled WGS sequence"/>
</dbReference>
<comment type="catalytic activity">
    <reaction evidence="9">
        <text>isopentenyl phosphate + ATP = isopentenyl diphosphate + ADP</text>
        <dbReference type="Rhea" id="RHEA:33963"/>
        <dbReference type="ChEBI" id="CHEBI:30616"/>
        <dbReference type="ChEBI" id="CHEBI:65078"/>
        <dbReference type="ChEBI" id="CHEBI:128769"/>
        <dbReference type="ChEBI" id="CHEBI:456216"/>
        <dbReference type="EC" id="2.7.4.26"/>
    </reaction>
</comment>
<organism evidence="11 12">
    <name type="scientific">Naegleria lovaniensis</name>
    <name type="common">Amoeba</name>
    <dbReference type="NCBI Taxonomy" id="51637"/>
    <lineage>
        <taxon>Eukaryota</taxon>
        <taxon>Discoba</taxon>
        <taxon>Heterolobosea</taxon>
        <taxon>Tetramitia</taxon>
        <taxon>Eutetramitia</taxon>
        <taxon>Vahlkampfiidae</taxon>
        <taxon>Naegleria</taxon>
    </lineage>
</organism>
<dbReference type="Gene3D" id="3.40.1160.10">
    <property type="entry name" value="Acetylglutamate kinase-like"/>
    <property type="match status" value="1"/>
</dbReference>
<evidence type="ECO:0000313" key="12">
    <source>
        <dbReference type="Proteomes" id="UP000816034"/>
    </source>
</evidence>
<dbReference type="GO" id="GO:0005829">
    <property type="term" value="C:cytosol"/>
    <property type="evidence" value="ECO:0007669"/>
    <property type="project" value="TreeGrafter"/>
</dbReference>
<keyword evidence="6" id="KW-0418">Kinase</keyword>
<dbReference type="Pfam" id="PF00696">
    <property type="entry name" value="AA_kinase"/>
    <property type="match status" value="1"/>
</dbReference>
<keyword evidence="8" id="KW-0414">Isoprene biosynthesis</keyword>
<reference evidence="11 12" key="1">
    <citation type="journal article" date="2018" name="BMC Genomics">
        <title>The genome of Naegleria lovaniensis, the basis for a comparative approach to unravel pathogenicity factors of the human pathogenic amoeba N. fowleri.</title>
        <authorList>
            <person name="Liechti N."/>
            <person name="Schurch N."/>
            <person name="Bruggmann R."/>
            <person name="Wittwer M."/>
        </authorList>
    </citation>
    <scope>NUCLEOTIDE SEQUENCE [LARGE SCALE GENOMIC DNA]</scope>
    <source>
        <strain evidence="11 12">ATCC 30569</strain>
    </source>
</reference>
<dbReference type="InterPro" id="IPR024192">
    <property type="entry name" value="Fosfomycin_R_FomA-type"/>
</dbReference>
<proteinExistence type="inferred from homology"/>
<comment type="similarity">
    <text evidence="1">Belongs to the isopentenyl phosphate kinase family.</text>
</comment>
<dbReference type="PANTHER" id="PTHR43654:SF1">
    <property type="entry name" value="ISOPENTENYL PHOSPHATE KINASE"/>
    <property type="match status" value="1"/>
</dbReference>
<feature type="domain" description="Aspartate/glutamate/uridylate kinase" evidence="10">
    <location>
        <begin position="12"/>
        <end position="286"/>
    </location>
</feature>
<dbReference type="EC" id="2.7.4.26" evidence="2"/>
<dbReference type="GO" id="GO:0016114">
    <property type="term" value="P:terpenoid biosynthetic process"/>
    <property type="evidence" value="ECO:0007669"/>
    <property type="project" value="TreeGrafter"/>
</dbReference>
<comment type="caution">
    <text evidence="11">The sequence shown here is derived from an EMBL/GenBank/DDBJ whole genome shotgun (WGS) entry which is preliminary data.</text>
</comment>
<accession>A0AA88GUV4</accession>
<dbReference type="SUPFAM" id="SSF53633">
    <property type="entry name" value="Carbamate kinase-like"/>
    <property type="match status" value="1"/>
</dbReference>
<dbReference type="GO" id="GO:0016301">
    <property type="term" value="F:kinase activity"/>
    <property type="evidence" value="ECO:0007669"/>
    <property type="project" value="UniProtKB-KW"/>
</dbReference>
<dbReference type="RefSeq" id="XP_044551429.1">
    <property type="nucleotide sequence ID" value="XM_044691112.1"/>
</dbReference>
<dbReference type="GO" id="GO:0102043">
    <property type="term" value="F:isopentenyl phosphate kinase activity"/>
    <property type="evidence" value="ECO:0007669"/>
    <property type="project" value="UniProtKB-EC"/>
</dbReference>
<name>A0AA88GUV4_NAELO</name>
<keyword evidence="4" id="KW-0808">Transferase</keyword>
<evidence type="ECO:0000256" key="6">
    <source>
        <dbReference type="ARBA" id="ARBA00022777"/>
    </source>
</evidence>
<gene>
    <name evidence="11" type="ORF">C9374_001769</name>
</gene>
<protein>
    <recommendedName>
        <fullName evidence="3">Isopentenyl phosphate kinase</fullName>
        <ecNumber evidence="2">2.7.4.26</ecNumber>
    </recommendedName>
</protein>
<evidence type="ECO:0000259" key="10">
    <source>
        <dbReference type="Pfam" id="PF00696"/>
    </source>
</evidence>
<dbReference type="EMBL" id="PYSW02000013">
    <property type="protein sequence ID" value="KAG2387437.1"/>
    <property type="molecule type" value="Genomic_DNA"/>
</dbReference>
<keyword evidence="7" id="KW-0067">ATP-binding</keyword>
<dbReference type="GO" id="GO:0005524">
    <property type="term" value="F:ATP binding"/>
    <property type="evidence" value="ECO:0007669"/>
    <property type="project" value="UniProtKB-KW"/>
</dbReference>
<evidence type="ECO:0000256" key="3">
    <source>
        <dbReference type="ARBA" id="ARBA00017267"/>
    </source>
</evidence>
<evidence type="ECO:0000313" key="11">
    <source>
        <dbReference type="EMBL" id="KAG2387437.1"/>
    </source>
</evidence>
<keyword evidence="5" id="KW-0547">Nucleotide-binding</keyword>
<evidence type="ECO:0000256" key="8">
    <source>
        <dbReference type="ARBA" id="ARBA00023229"/>
    </source>
</evidence>
<evidence type="ECO:0000256" key="4">
    <source>
        <dbReference type="ARBA" id="ARBA00022679"/>
    </source>
</evidence>
<evidence type="ECO:0000256" key="9">
    <source>
        <dbReference type="ARBA" id="ARBA00049063"/>
    </source>
</evidence>
<dbReference type="InterPro" id="IPR001048">
    <property type="entry name" value="Asp/Glu/Uridylate_kinase"/>
</dbReference>
<evidence type="ECO:0000256" key="1">
    <source>
        <dbReference type="ARBA" id="ARBA00010540"/>
    </source>
</evidence>
<dbReference type="GeneID" id="68094225"/>
<dbReference type="InterPro" id="IPR036393">
    <property type="entry name" value="AceGlu_kinase-like_sf"/>
</dbReference>